<keyword evidence="8" id="KW-1185">Reference proteome</keyword>
<dbReference type="InterPro" id="IPR005771">
    <property type="entry name" value="GalU_uridylyltTrfase_bac/arc"/>
</dbReference>
<dbReference type="Proteomes" id="UP000322983">
    <property type="component" value="Chromosome"/>
</dbReference>
<comment type="similarity">
    <text evidence="1">Belongs to the UDPGP type 2 family.</text>
</comment>
<organism evidence="7 8">
    <name type="scientific">Sulfuracidifex tepidarius</name>
    <dbReference type="NCBI Taxonomy" id="1294262"/>
    <lineage>
        <taxon>Archaea</taxon>
        <taxon>Thermoproteota</taxon>
        <taxon>Thermoprotei</taxon>
        <taxon>Sulfolobales</taxon>
        <taxon>Sulfolobaceae</taxon>
        <taxon>Sulfuracidifex</taxon>
    </lineage>
</organism>
<dbReference type="RefSeq" id="WP_084739832.1">
    <property type="nucleotide sequence ID" value="NZ_AP018929.1"/>
</dbReference>
<keyword evidence="3" id="KW-0808">Transferase</keyword>
<evidence type="ECO:0000259" key="6">
    <source>
        <dbReference type="Pfam" id="PF00483"/>
    </source>
</evidence>
<accession>A0A510DXB0</accession>
<dbReference type="GeneID" id="41715936"/>
<dbReference type="SUPFAM" id="SSF53448">
    <property type="entry name" value="Nucleotide-diphospho-sugar transferases"/>
    <property type="match status" value="1"/>
</dbReference>
<name>A0A510DXB0_9CREN</name>
<comment type="catalytic activity">
    <reaction evidence="5">
        <text>alpha-D-glucose 1-phosphate + UTP + H(+) = UDP-alpha-D-glucose + diphosphate</text>
        <dbReference type="Rhea" id="RHEA:19889"/>
        <dbReference type="ChEBI" id="CHEBI:15378"/>
        <dbReference type="ChEBI" id="CHEBI:33019"/>
        <dbReference type="ChEBI" id="CHEBI:46398"/>
        <dbReference type="ChEBI" id="CHEBI:58601"/>
        <dbReference type="ChEBI" id="CHEBI:58885"/>
        <dbReference type="EC" id="2.7.7.9"/>
    </reaction>
</comment>
<dbReference type="Pfam" id="PF00483">
    <property type="entry name" value="NTP_transferase"/>
    <property type="match status" value="1"/>
</dbReference>
<dbReference type="EMBL" id="AP018929">
    <property type="protein sequence ID" value="BBG24866.1"/>
    <property type="molecule type" value="Genomic_DNA"/>
</dbReference>
<evidence type="ECO:0000256" key="5">
    <source>
        <dbReference type="ARBA" id="ARBA00048128"/>
    </source>
</evidence>
<dbReference type="STRING" id="1294262.GCA_001316085_02305"/>
<feature type="domain" description="Nucleotidyl transferase" evidence="6">
    <location>
        <begin position="6"/>
        <end position="249"/>
    </location>
</feature>
<dbReference type="GO" id="GO:0006011">
    <property type="term" value="P:UDP-alpha-D-glucose metabolic process"/>
    <property type="evidence" value="ECO:0007669"/>
    <property type="project" value="InterPro"/>
</dbReference>
<dbReference type="OrthoDB" id="15372at2157"/>
<evidence type="ECO:0000256" key="1">
    <source>
        <dbReference type="ARBA" id="ARBA00006890"/>
    </source>
</evidence>
<sequence>MSDTQGIITAAGLGTRMLPVSKEIPKEMLPVPFNGELKPVIQVIFEQLFENGLRDFIFVVSKNKRVIEDYFTPDYEFVRFLEMKGKNSQAESLMSFYKKIESSNLAFVNQNEPRGFGDAVLRAEPYAKDKFLVVAADTIVKDLDISKMKTNSFLTTRVTDARNYGVVIAEGDKVIDVEEKPKVPRSNMIIVPYYMFDRRIFSALRGISYSEELQLTCGIRTLIKNGVDFRVVEVSQVYDLGNFNGYAEYVKQGI</sequence>
<reference evidence="7 8" key="1">
    <citation type="journal article" date="2020" name="Int. J. Syst. Evol. Microbiol.">
        <title>Sulfuracidifex tepidarius gen. nov., sp. nov. and transfer of Sulfolobus metallicus Huber and Stetter 1992 to the genus Sulfuracidifex as Sulfuracidifex metallicus comb. nov.</title>
        <authorList>
            <person name="Itoh T."/>
            <person name="Miura T."/>
            <person name="Sakai H.D."/>
            <person name="Kato S."/>
            <person name="Ohkuma M."/>
            <person name="Takashina T."/>
        </authorList>
    </citation>
    <scope>NUCLEOTIDE SEQUENCE [LARGE SCALE GENOMIC DNA]</scope>
    <source>
        <strain evidence="7 8">IC-006</strain>
    </source>
</reference>
<evidence type="ECO:0000313" key="7">
    <source>
        <dbReference type="EMBL" id="BBG24866.1"/>
    </source>
</evidence>
<evidence type="ECO:0000313" key="8">
    <source>
        <dbReference type="Proteomes" id="UP000322983"/>
    </source>
</evidence>
<evidence type="ECO:0000256" key="3">
    <source>
        <dbReference type="ARBA" id="ARBA00022679"/>
    </source>
</evidence>
<dbReference type="GO" id="GO:0003983">
    <property type="term" value="F:UTP:glucose-1-phosphate uridylyltransferase activity"/>
    <property type="evidence" value="ECO:0007669"/>
    <property type="project" value="UniProtKB-EC"/>
</dbReference>
<evidence type="ECO:0000256" key="4">
    <source>
        <dbReference type="ARBA" id="ARBA00022695"/>
    </source>
</evidence>
<proteinExistence type="inferred from homology"/>
<dbReference type="InterPro" id="IPR029044">
    <property type="entry name" value="Nucleotide-diphossugar_trans"/>
</dbReference>
<evidence type="ECO:0000256" key="2">
    <source>
        <dbReference type="ARBA" id="ARBA00012415"/>
    </source>
</evidence>
<dbReference type="InterPro" id="IPR005835">
    <property type="entry name" value="NTP_transferase_dom"/>
</dbReference>
<dbReference type="PANTHER" id="PTHR43197:SF1">
    <property type="entry name" value="UTP--GLUCOSE-1-PHOSPHATE URIDYLYLTRANSFERASE"/>
    <property type="match status" value="1"/>
</dbReference>
<protein>
    <recommendedName>
        <fullName evidence="2">UTP--glucose-1-phosphate uridylyltransferase</fullName>
        <ecNumber evidence="2">2.7.7.9</ecNumber>
    </recommendedName>
</protein>
<dbReference type="Gene3D" id="3.90.550.10">
    <property type="entry name" value="Spore Coat Polysaccharide Biosynthesis Protein SpsA, Chain A"/>
    <property type="match status" value="1"/>
</dbReference>
<gene>
    <name evidence="7" type="ORF">IC006_2200</name>
</gene>
<dbReference type="PANTHER" id="PTHR43197">
    <property type="entry name" value="UTP--GLUCOSE-1-PHOSPHATE URIDYLYLTRANSFERASE"/>
    <property type="match status" value="1"/>
</dbReference>
<dbReference type="KEGG" id="step:IC006_2200"/>
<keyword evidence="4" id="KW-0548">Nucleotidyltransferase</keyword>
<dbReference type="EC" id="2.7.7.9" evidence="2"/>
<dbReference type="AlphaFoldDB" id="A0A510DXB0"/>